<feature type="non-terminal residue" evidence="10">
    <location>
        <position position="1"/>
    </location>
</feature>
<keyword evidence="3" id="KW-0328">Glycosyltransferase</keyword>
<dbReference type="GO" id="GO:0016266">
    <property type="term" value="P:protein O-linked glycosylation via N-acetyl-galactosamine"/>
    <property type="evidence" value="ECO:0007669"/>
    <property type="project" value="TreeGrafter"/>
</dbReference>
<dbReference type="InterPro" id="IPR051993">
    <property type="entry name" value="Glycosyltransferase_8"/>
</dbReference>
<organism evidence="10 11">
    <name type="scientific">Allacma fusca</name>
    <dbReference type="NCBI Taxonomy" id="39272"/>
    <lineage>
        <taxon>Eukaryota</taxon>
        <taxon>Metazoa</taxon>
        <taxon>Ecdysozoa</taxon>
        <taxon>Arthropoda</taxon>
        <taxon>Hexapoda</taxon>
        <taxon>Collembola</taxon>
        <taxon>Symphypleona</taxon>
        <taxon>Sminthuridae</taxon>
        <taxon>Allacma</taxon>
    </lineage>
</organism>
<keyword evidence="9" id="KW-0325">Glycoprotein</keyword>
<gene>
    <name evidence="10" type="ORF">AFUS01_LOCUS10511</name>
</gene>
<accession>A0A8J2JM27</accession>
<evidence type="ECO:0000256" key="7">
    <source>
        <dbReference type="ARBA" id="ARBA00022989"/>
    </source>
</evidence>
<dbReference type="OrthoDB" id="6238971at2759"/>
<keyword evidence="6" id="KW-0735">Signal-anchor</keyword>
<evidence type="ECO:0000256" key="8">
    <source>
        <dbReference type="ARBA" id="ARBA00023136"/>
    </source>
</evidence>
<keyword evidence="11" id="KW-1185">Reference proteome</keyword>
<comment type="similarity">
    <text evidence="2">Belongs to the glycosyltransferase 8 family.</text>
</comment>
<comment type="caution">
    <text evidence="10">The sequence shown here is derived from an EMBL/GenBank/DDBJ whole genome shotgun (WGS) entry which is preliminary data.</text>
</comment>
<dbReference type="PANTHER" id="PTHR46012:SF2">
    <property type="entry name" value="IP22168P"/>
    <property type="match status" value="1"/>
</dbReference>
<dbReference type="GO" id="GO:0035252">
    <property type="term" value="F:UDP-xylosyltransferase activity"/>
    <property type="evidence" value="ECO:0007669"/>
    <property type="project" value="TreeGrafter"/>
</dbReference>
<evidence type="ECO:0000256" key="6">
    <source>
        <dbReference type="ARBA" id="ARBA00022968"/>
    </source>
</evidence>
<evidence type="ECO:0000256" key="2">
    <source>
        <dbReference type="ARBA" id="ARBA00006351"/>
    </source>
</evidence>
<keyword evidence="4" id="KW-0808">Transferase</keyword>
<keyword evidence="5" id="KW-0812">Transmembrane</keyword>
<dbReference type="AlphaFoldDB" id="A0A8J2JM27"/>
<dbReference type="GO" id="GO:0016020">
    <property type="term" value="C:membrane"/>
    <property type="evidence" value="ECO:0007669"/>
    <property type="project" value="UniProtKB-SubCell"/>
</dbReference>
<protein>
    <submittedName>
        <fullName evidence="10">Uncharacterized protein</fullName>
    </submittedName>
</protein>
<dbReference type="EMBL" id="CAJVCH010078217">
    <property type="protein sequence ID" value="CAG7721287.1"/>
    <property type="molecule type" value="Genomic_DNA"/>
</dbReference>
<reference evidence="10" key="1">
    <citation type="submission" date="2021-06" db="EMBL/GenBank/DDBJ databases">
        <authorList>
            <person name="Hodson N. C."/>
            <person name="Mongue J. A."/>
            <person name="Jaron S. K."/>
        </authorList>
    </citation>
    <scope>NUCLEOTIDE SEQUENCE</scope>
</reference>
<dbReference type="InterPro" id="IPR002495">
    <property type="entry name" value="Glyco_trans_8"/>
</dbReference>
<sequence length="173" mass="19888">LNAGILIMNLTRMRNVDFENKALATYTLYKEKIQMADQDILNIMFHAFPEKLLVLDCTYNLLWAHCGEPGSGAGDRVCLNEYKPGPICFCSSSLRNGIHVVHGNMGTFHKPDYPLFQILYRTMSKFKLTRDSYSDLLSRLTQDFNSLDRPCFGLTGEKMYENAHTYFQNLKLL</sequence>
<comment type="subcellular location">
    <subcellularLocation>
        <location evidence="1">Membrane</location>
        <topology evidence="1">Single-pass type II membrane protein</topology>
    </subcellularLocation>
</comment>
<evidence type="ECO:0000256" key="4">
    <source>
        <dbReference type="ARBA" id="ARBA00022679"/>
    </source>
</evidence>
<keyword evidence="7" id="KW-1133">Transmembrane helix</keyword>
<dbReference type="Pfam" id="PF01501">
    <property type="entry name" value="Glyco_transf_8"/>
    <property type="match status" value="1"/>
</dbReference>
<keyword evidence="8" id="KW-0472">Membrane</keyword>
<evidence type="ECO:0000256" key="9">
    <source>
        <dbReference type="ARBA" id="ARBA00023180"/>
    </source>
</evidence>
<evidence type="ECO:0000256" key="3">
    <source>
        <dbReference type="ARBA" id="ARBA00022676"/>
    </source>
</evidence>
<name>A0A8J2JM27_9HEXA</name>
<evidence type="ECO:0000256" key="1">
    <source>
        <dbReference type="ARBA" id="ARBA00004606"/>
    </source>
</evidence>
<proteinExistence type="inferred from homology"/>
<dbReference type="PANTHER" id="PTHR46012">
    <property type="entry name" value="IP22168P"/>
    <property type="match status" value="1"/>
</dbReference>
<evidence type="ECO:0000313" key="11">
    <source>
        <dbReference type="Proteomes" id="UP000708208"/>
    </source>
</evidence>
<evidence type="ECO:0000256" key="5">
    <source>
        <dbReference type="ARBA" id="ARBA00022692"/>
    </source>
</evidence>
<dbReference type="Proteomes" id="UP000708208">
    <property type="component" value="Unassembled WGS sequence"/>
</dbReference>
<evidence type="ECO:0000313" key="10">
    <source>
        <dbReference type="EMBL" id="CAG7721287.1"/>
    </source>
</evidence>